<dbReference type="PANTHER" id="PTHR47027:SF20">
    <property type="entry name" value="REVERSE TRANSCRIPTASE-LIKE PROTEIN WITH RNA-DIRECTED DNA POLYMERASE DOMAIN"/>
    <property type="match status" value="1"/>
</dbReference>
<dbReference type="CDD" id="cd01650">
    <property type="entry name" value="RT_nLTR_like"/>
    <property type="match status" value="1"/>
</dbReference>
<dbReference type="OrthoDB" id="6744687at2759"/>
<feature type="coiled-coil region" evidence="1">
    <location>
        <begin position="368"/>
        <end position="428"/>
    </location>
</feature>
<evidence type="ECO:0000256" key="1">
    <source>
        <dbReference type="SAM" id="Coils"/>
    </source>
</evidence>
<comment type="caution">
    <text evidence="4">The sequence shown here is derived from an EMBL/GenBank/DDBJ whole genome shotgun (WGS) entry which is preliminary data.</text>
</comment>
<dbReference type="InterPro" id="IPR000477">
    <property type="entry name" value="RT_dom"/>
</dbReference>
<dbReference type="Proteomes" id="UP000801492">
    <property type="component" value="Unassembled WGS sequence"/>
</dbReference>
<protein>
    <recommendedName>
        <fullName evidence="6">Endonuclease-reverse transcriptase</fullName>
    </recommendedName>
</protein>
<dbReference type="Gene3D" id="3.60.10.10">
    <property type="entry name" value="Endonuclease/exonuclease/phosphatase"/>
    <property type="match status" value="1"/>
</dbReference>
<dbReference type="PANTHER" id="PTHR47027">
    <property type="entry name" value="REVERSE TRANSCRIPTASE DOMAIN-CONTAINING PROTEIN"/>
    <property type="match status" value="1"/>
</dbReference>
<organism evidence="4 5">
    <name type="scientific">Ignelater luminosus</name>
    <name type="common">Cucubano</name>
    <name type="synonym">Pyrophorus luminosus</name>
    <dbReference type="NCBI Taxonomy" id="2038154"/>
    <lineage>
        <taxon>Eukaryota</taxon>
        <taxon>Metazoa</taxon>
        <taxon>Ecdysozoa</taxon>
        <taxon>Arthropoda</taxon>
        <taxon>Hexapoda</taxon>
        <taxon>Insecta</taxon>
        <taxon>Pterygota</taxon>
        <taxon>Neoptera</taxon>
        <taxon>Endopterygota</taxon>
        <taxon>Coleoptera</taxon>
        <taxon>Polyphaga</taxon>
        <taxon>Elateriformia</taxon>
        <taxon>Elateroidea</taxon>
        <taxon>Elateridae</taxon>
        <taxon>Agrypninae</taxon>
        <taxon>Pyrophorini</taxon>
        <taxon>Ignelater</taxon>
    </lineage>
</organism>
<reference evidence="4" key="1">
    <citation type="submission" date="2019-08" db="EMBL/GenBank/DDBJ databases">
        <title>The genome of the North American firefly Photinus pyralis.</title>
        <authorList>
            <consortium name="Photinus pyralis genome working group"/>
            <person name="Fallon T.R."/>
            <person name="Sander Lower S.E."/>
            <person name="Weng J.-K."/>
        </authorList>
    </citation>
    <scope>NUCLEOTIDE SEQUENCE</scope>
    <source>
        <strain evidence="4">TRF0915ILg1</strain>
        <tissue evidence="4">Whole body</tissue>
    </source>
</reference>
<evidence type="ECO:0000259" key="3">
    <source>
        <dbReference type="Pfam" id="PF03372"/>
    </source>
</evidence>
<dbReference type="InterPro" id="IPR005135">
    <property type="entry name" value="Endo/exonuclease/phosphatase"/>
</dbReference>
<dbReference type="EMBL" id="VTPC01004730">
    <property type="protein sequence ID" value="KAF2896813.1"/>
    <property type="molecule type" value="Genomic_DNA"/>
</dbReference>
<accession>A0A8K0CZW6</accession>
<keyword evidence="5" id="KW-1185">Reference proteome</keyword>
<evidence type="ECO:0008006" key="6">
    <source>
        <dbReference type="Google" id="ProtNLM"/>
    </source>
</evidence>
<evidence type="ECO:0000313" key="5">
    <source>
        <dbReference type="Proteomes" id="UP000801492"/>
    </source>
</evidence>
<dbReference type="CDD" id="cd09076">
    <property type="entry name" value="L1-EN"/>
    <property type="match status" value="1"/>
</dbReference>
<feature type="domain" description="Endonuclease/exonuclease/phosphatase" evidence="3">
    <location>
        <begin position="23"/>
        <end position="222"/>
    </location>
</feature>
<dbReference type="SUPFAM" id="SSF56219">
    <property type="entry name" value="DNase I-like"/>
    <property type="match status" value="1"/>
</dbReference>
<proteinExistence type="predicted"/>
<sequence>MKLNICTINVRTLKYDEYVMEMEKAIEKFKWDVIGMCEVRRMGEEIYERKTGHILYSMGVVKGTAGVGFWINKKLKSSIRQFWGKSDRVASVILQLNNEERLAIIQVYAPTESATLTAKRRFYEDLEKVLLKLQSKSDNIIVMGDFNSKIGQRKEEDGHIMGRYGYGERNGSGIMLVNFAKRHQLYISNTFSSKTKGGRWTWRPPSGKYRNMIDYILINSKSMNEGSQTETVNKLEMSTDHRMVKTTLMIDIKVVKRNDGIKYENVEIFCDNIKQILVKTFAEREINHDAYMFQFSHQTRELIKKRETLKRQPGAKNNKEFLNIYKKIRKGIKNDIIKHEKELIEKTFEETGSIKIVKERLNYGIQWITHLRNKNDHLERDRERIMELATNFYESFYGSRIRFKKIKQETYENEHAEEIQDIEDKEIQIAIKSLNKNESSDGVTRLMLRKMIPEEYKQIKNLFNTILQMEEIPRQWKSFVVTLEYRGNDRDQIEDYRPEMALANLYKIFATIIKNRIKDQLNNVKLTEQVGYMKRYSFLDHLHILNQIIEKHKHYNIDVHIAFIKFSNAYDCLEHIIVQEALTELGIQNKYKKLVQEIHKNCTAKLKLENEGRTFALERGVRWGDPLSQSLLAVTLERVFRNLKWKEKGIMVESKRLSNLRFVENVTLFAEEGPKLKNMLQELLEESKKVGLTMNCSDITLLSNKRSPDIEIEGTAIKYKDKAIYLDQLISFQARMDQEIARRIDKTREVFASLKQILTSQISETLKAKMFNNYIIPVLTYGAQTWTLNKKQTRKLEKEQESILTTIIRNINDIDTIDVVEKCKRLKWNWAGCVGRMDKGRWTYMTTMWIPKNVNRRRGVAVKWSDEIEKVVGEEWWREAENKKHWEKNKIKFVKNT</sequence>
<gene>
    <name evidence="4" type="ORF">ILUMI_09361</name>
</gene>
<evidence type="ECO:0000313" key="4">
    <source>
        <dbReference type="EMBL" id="KAF2896813.1"/>
    </source>
</evidence>
<dbReference type="AlphaFoldDB" id="A0A8K0CZW6"/>
<keyword evidence="1" id="KW-0175">Coiled coil</keyword>
<feature type="domain" description="Reverse transcriptase" evidence="2">
    <location>
        <begin position="494"/>
        <end position="696"/>
    </location>
</feature>
<name>A0A8K0CZW6_IGNLU</name>
<dbReference type="Pfam" id="PF00078">
    <property type="entry name" value="RVT_1"/>
    <property type="match status" value="1"/>
</dbReference>
<dbReference type="GO" id="GO:0003824">
    <property type="term" value="F:catalytic activity"/>
    <property type="evidence" value="ECO:0007669"/>
    <property type="project" value="InterPro"/>
</dbReference>
<dbReference type="Pfam" id="PF03372">
    <property type="entry name" value="Exo_endo_phos"/>
    <property type="match status" value="1"/>
</dbReference>
<evidence type="ECO:0000259" key="2">
    <source>
        <dbReference type="Pfam" id="PF00078"/>
    </source>
</evidence>
<dbReference type="InterPro" id="IPR036691">
    <property type="entry name" value="Endo/exonu/phosph_ase_sf"/>
</dbReference>